<dbReference type="AlphaFoldDB" id="X1GD80"/>
<reference evidence="2" key="1">
    <citation type="journal article" date="2014" name="Front. Microbiol.">
        <title>High frequency of phylogenetically diverse reductive dehalogenase-homologous genes in deep subseafloor sedimentary metagenomes.</title>
        <authorList>
            <person name="Kawai M."/>
            <person name="Futagami T."/>
            <person name="Toyoda A."/>
            <person name="Takaki Y."/>
            <person name="Nishi S."/>
            <person name="Hori S."/>
            <person name="Arai W."/>
            <person name="Tsubouchi T."/>
            <person name="Morono Y."/>
            <person name="Uchiyama I."/>
            <person name="Ito T."/>
            <person name="Fujiyama A."/>
            <person name="Inagaki F."/>
            <person name="Takami H."/>
        </authorList>
    </citation>
    <scope>NUCLEOTIDE SEQUENCE</scope>
    <source>
        <strain evidence="2">Expedition CK06-06</strain>
    </source>
</reference>
<dbReference type="GO" id="GO:0017168">
    <property type="term" value="F:5-oxoprolinase (ATP-hydrolyzing) activity"/>
    <property type="evidence" value="ECO:0007669"/>
    <property type="project" value="TreeGrafter"/>
</dbReference>
<protein>
    <recommendedName>
        <fullName evidence="1">Hydantoinase B/oxoprolinase domain-containing protein</fullName>
    </recommendedName>
</protein>
<dbReference type="InterPro" id="IPR045079">
    <property type="entry name" value="Oxoprolinase-like"/>
</dbReference>
<dbReference type="GO" id="GO:0005829">
    <property type="term" value="C:cytosol"/>
    <property type="evidence" value="ECO:0007669"/>
    <property type="project" value="TreeGrafter"/>
</dbReference>
<dbReference type="EMBL" id="BARU01025005">
    <property type="protein sequence ID" value="GAH55856.1"/>
    <property type="molecule type" value="Genomic_DNA"/>
</dbReference>
<gene>
    <name evidence="2" type="ORF">S03H2_40340</name>
</gene>
<accession>X1GD80</accession>
<proteinExistence type="predicted"/>
<feature type="non-terminal residue" evidence="2">
    <location>
        <position position="274"/>
    </location>
</feature>
<sequence length="274" mass="30319">ANFIYGTDPRTGKYYICAEGDAGGYGGKPYEDGEHAFFSMDLGDTYNVPVEVAEVRYPWRVERFELHQDSGGPGKFRGGLGVIRDYRIIGHDAGLTVTTDRVKYTPPWGLFGGRDAKTNITVVYRNDDEPLDDRVWVMLAISVEDEEMTIDFTGTGAQCRGPMNVPKPTSISSARYGFKIITTPDLPSNEGFFRPLKIVIPESSLLNPKFPAACAMWPAPTTTIPDLILKALAPAIPDRVRAGHFGDSMANFIYGTDPRTGKYYICAERRCGRL</sequence>
<feature type="non-terminal residue" evidence="2">
    <location>
        <position position="1"/>
    </location>
</feature>
<dbReference type="InterPro" id="IPR003692">
    <property type="entry name" value="Hydantoinase_B"/>
</dbReference>
<organism evidence="2">
    <name type="scientific">marine sediment metagenome</name>
    <dbReference type="NCBI Taxonomy" id="412755"/>
    <lineage>
        <taxon>unclassified sequences</taxon>
        <taxon>metagenomes</taxon>
        <taxon>ecological metagenomes</taxon>
    </lineage>
</organism>
<feature type="domain" description="Hydantoinase B/oxoprolinase" evidence="1">
    <location>
        <begin position="130"/>
        <end position="269"/>
    </location>
</feature>
<feature type="domain" description="Hydantoinase B/oxoprolinase" evidence="1">
    <location>
        <begin position="3"/>
        <end position="122"/>
    </location>
</feature>
<evidence type="ECO:0000259" key="1">
    <source>
        <dbReference type="Pfam" id="PF02538"/>
    </source>
</evidence>
<comment type="caution">
    <text evidence="2">The sequence shown here is derived from an EMBL/GenBank/DDBJ whole genome shotgun (WGS) entry which is preliminary data.</text>
</comment>
<name>X1GD80_9ZZZZ</name>
<dbReference type="Pfam" id="PF02538">
    <property type="entry name" value="Hydantoinase_B"/>
    <property type="match status" value="2"/>
</dbReference>
<evidence type="ECO:0000313" key="2">
    <source>
        <dbReference type="EMBL" id="GAH55856.1"/>
    </source>
</evidence>
<dbReference type="PANTHER" id="PTHR11365:SF23">
    <property type="entry name" value="HYPOTHETICAL 5-OXOPROLINASE (EUROFUNG)-RELATED"/>
    <property type="match status" value="1"/>
</dbReference>
<dbReference type="PANTHER" id="PTHR11365">
    <property type="entry name" value="5-OXOPROLINASE RELATED"/>
    <property type="match status" value="1"/>
</dbReference>
<dbReference type="GO" id="GO:0006749">
    <property type="term" value="P:glutathione metabolic process"/>
    <property type="evidence" value="ECO:0007669"/>
    <property type="project" value="TreeGrafter"/>
</dbReference>